<evidence type="ECO:0000256" key="5">
    <source>
        <dbReference type="ARBA" id="ARBA00022801"/>
    </source>
</evidence>
<dbReference type="EMBL" id="JAUSUU010000012">
    <property type="protein sequence ID" value="MDQ0336899.1"/>
    <property type="molecule type" value="Genomic_DNA"/>
</dbReference>
<keyword evidence="8" id="KW-1015">Disulfide bond</keyword>
<keyword evidence="6" id="KW-0862">Zinc</keyword>
<evidence type="ECO:0000313" key="12">
    <source>
        <dbReference type="EMBL" id="MBP1840407.1"/>
    </source>
</evidence>
<sequence length="663" mass="72574">MKIFTFKLFMLCAIISLSTQAQNSNEAISPEDGEQCGFIASENRLREKNPYRLSNEQFENWIAPKIEQIKNERSSTPTERAIITIPVVVHVIHNGDDYGVDENITDSQVQSQLTVMTEDFRRMAGTPGFNDNPAGADLEIEFVLAQQTPDGCPTNGINRVDMGQESWSTADIDDIVKPTTIWDPTQYMNMWSITFTRTDLLGYAQFPSESGLEGLDGFTDDSDTDGVVCRYNSFGSEDYNDGSFNLSAPYNKGRTMTHEVGHFLGLRHIWGDGDCTVDDYVDDTPLAASSNSGCPVIDTCPGEVDSEVVYDMVENYMDYTNDECMNVFTEGQKDRVLAVLENSPRRKGLVTSNKTEAPAPVDNDPSITLVDINVPACGSEVLATVELTNYGTTTLNSLVITSVISDGTTSDYNWTGNIAAGASETITLPAITVTSIDFTYSISINSPNGTTDARTCNNDVSESLQMTTVYASTTAITLDLKTDLEGAETTWEFLNSNNEVIKQGGGNYFGNLNITETFEVSSDECYTFVIYDTGGDGICCSNGEGYYTLSTDDGTVIYSGGDFTSEDRINISTKTLAVTDKEFAAGISLYPNPTRDILNIKLSNSSELPTKYQIYNMLGQVVKQKQISATTDLSVSTSELQSGLYFIKLTNAVNAVSLRFIKE</sequence>
<dbReference type="EMBL" id="JAGGJQ010000006">
    <property type="protein sequence ID" value="MBP1840407.1"/>
    <property type="molecule type" value="Genomic_DNA"/>
</dbReference>
<dbReference type="Proteomes" id="UP001231587">
    <property type="component" value="Unassembled WGS sequence"/>
</dbReference>
<evidence type="ECO:0008006" key="16">
    <source>
        <dbReference type="Google" id="ProtNLM"/>
    </source>
</evidence>
<dbReference type="GO" id="GO:0008237">
    <property type="term" value="F:metallopeptidase activity"/>
    <property type="evidence" value="ECO:0007669"/>
    <property type="project" value="UniProtKB-KW"/>
</dbReference>
<keyword evidence="3" id="KW-0479">Metal-binding</keyword>
<comment type="caution">
    <text evidence="12">The sequence shown here is derived from an EMBL/GenBank/DDBJ whole genome shotgun (WGS) entry which is preliminary data.</text>
</comment>
<dbReference type="NCBIfam" id="TIGR04183">
    <property type="entry name" value="Por_Secre_tail"/>
    <property type="match status" value="1"/>
</dbReference>
<dbReference type="RefSeq" id="WP_057780641.1">
    <property type="nucleotide sequence ID" value="NZ_JAGGJQ010000006.1"/>
</dbReference>
<feature type="chain" id="PRO_5040885196" description="Peptidase M43 pregnancy-associated plasma-A domain-containing protein" evidence="9">
    <location>
        <begin position="22"/>
        <end position="663"/>
    </location>
</feature>
<feature type="signal peptide" evidence="9">
    <location>
        <begin position="1"/>
        <end position="21"/>
    </location>
</feature>
<evidence type="ECO:0000256" key="4">
    <source>
        <dbReference type="ARBA" id="ARBA00022729"/>
    </source>
</evidence>
<feature type="domain" description="Secretion system C-terminal sorting" evidence="11">
    <location>
        <begin position="589"/>
        <end position="656"/>
    </location>
</feature>
<evidence type="ECO:0000256" key="6">
    <source>
        <dbReference type="ARBA" id="ARBA00022833"/>
    </source>
</evidence>
<name>A0A9X1CBV2_9FLAO</name>
<dbReference type="InterPro" id="IPR008754">
    <property type="entry name" value="Peptidase_M43"/>
</dbReference>
<accession>A0A9X1CBV2</accession>
<keyword evidence="2" id="KW-0645">Protease</keyword>
<keyword evidence="7" id="KW-0482">Metalloprotease</keyword>
<evidence type="ECO:0000256" key="9">
    <source>
        <dbReference type="SAM" id="SignalP"/>
    </source>
</evidence>
<evidence type="ECO:0000259" key="10">
    <source>
        <dbReference type="Pfam" id="PF05572"/>
    </source>
</evidence>
<evidence type="ECO:0000313" key="15">
    <source>
        <dbReference type="Proteomes" id="UP001231587"/>
    </source>
</evidence>
<proteinExistence type="inferred from homology"/>
<reference evidence="12" key="1">
    <citation type="submission" date="2021-03" db="EMBL/GenBank/DDBJ databases">
        <title>Genomic Encyclopedia of Type Strains, Phase IV (KMG-IV): sequencing the most valuable type-strain genomes for metagenomic binning, comparative biology and taxonomic classification.</title>
        <authorList>
            <person name="Goeker M."/>
        </authorList>
    </citation>
    <scope>NUCLEOTIDE SEQUENCE</scope>
    <source>
        <strain evidence="12">DSM 15523</strain>
        <strain evidence="13 15">DSM 16476</strain>
    </source>
</reference>
<gene>
    <name evidence="12" type="ORF">J2Z56_002335</name>
    <name evidence="13" type="ORF">J2Z57_003358</name>
</gene>
<dbReference type="GO" id="GO:0046872">
    <property type="term" value="F:metal ion binding"/>
    <property type="evidence" value="ECO:0007669"/>
    <property type="project" value="UniProtKB-KW"/>
</dbReference>
<dbReference type="GO" id="GO:0006508">
    <property type="term" value="P:proteolysis"/>
    <property type="evidence" value="ECO:0007669"/>
    <property type="project" value="UniProtKB-KW"/>
</dbReference>
<dbReference type="AlphaFoldDB" id="A0A9X1CBV2"/>
<evidence type="ECO:0000313" key="14">
    <source>
        <dbReference type="Proteomes" id="UP001138672"/>
    </source>
</evidence>
<dbReference type="Proteomes" id="UP001138672">
    <property type="component" value="Unassembled WGS sequence"/>
</dbReference>
<keyword evidence="15" id="KW-1185">Reference proteome</keyword>
<dbReference type="OrthoDB" id="6278496at2"/>
<comment type="similarity">
    <text evidence="1">Belongs to the peptidase M43B family.</text>
</comment>
<dbReference type="SUPFAM" id="SSF55486">
    <property type="entry name" value="Metalloproteases ('zincins'), catalytic domain"/>
    <property type="match status" value="1"/>
</dbReference>
<dbReference type="PANTHER" id="PTHR47466">
    <property type="match status" value="1"/>
</dbReference>
<evidence type="ECO:0000256" key="8">
    <source>
        <dbReference type="ARBA" id="ARBA00023157"/>
    </source>
</evidence>
<dbReference type="Pfam" id="PF18962">
    <property type="entry name" value="Por_Secre_tail"/>
    <property type="match status" value="1"/>
</dbReference>
<organism evidence="12 14">
    <name type="scientific">Formosa algae</name>
    <dbReference type="NCBI Taxonomy" id="225843"/>
    <lineage>
        <taxon>Bacteria</taxon>
        <taxon>Pseudomonadati</taxon>
        <taxon>Bacteroidota</taxon>
        <taxon>Flavobacteriia</taxon>
        <taxon>Flavobacteriales</taxon>
        <taxon>Flavobacteriaceae</taxon>
        <taxon>Formosa</taxon>
    </lineage>
</organism>
<keyword evidence="5" id="KW-0378">Hydrolase</keyword>
<protein>
    <recommendedName>
        <fullName evidence="16">Peptidase M43 pregnancy-associated plasma-A domain-containing protein</fullName>
    </recommendedName>
</protein>
<dbReference type="InterPro" id="IPR026444">
    <property type="entry name" value="Secre_tail"/>
</dbReference>
<dbReference type="InterPro" id="IPR024079">
    <property type="entry name" value="MetalloPept_cat_dom_sf"/>
</dbReference>
<evidence type="ECO:0000256" key="2">
    <source>
        <dbReference type="ARBA" id="ARBA00022670"/>
    </source>
</evidence>
<feature type="domain" description="Peptidase M43 pregnancy-associated plasma-A" evidence="10">
    <location>
        <begin position="180"/>
        <end position="341"/>
    </location>
</feature>
<dbReference type="Pfam" id="PF05572">
    <property type="entry name" value="Peptidase_M43"/>
    <property type="match status" value="1"/>
</dbReference>
<evidence type="ECO:0000256" key="3">
    <source>
        <dbReference type="ARBA" id="ARBA00022723"/>
    </source>
</evidence>
<keyword evidence="4 9" id="KW-0732">Signal</keyword>
<evidence type="ECO:0000256" key="7">
    <source>
        <dbReference type="ARBA" id="ARBA00023049"/>
    </source>
</evidence>
<dbReference type="PANTHER" id="PTHR47466:SF1">
    <property type="entry name" value="METALLOPROTEASE MEP1 (AFU_ORTHOLOGUE AFUA_1G07730)-RELATED"/>
    <property type="match status" value="1"/>
</dbReference>
<dbReference type="CDD" id="cd04275">
    <property type="entry name" value="ZnMc_pappalysin_like"/>
    <property type="match status" value="1"/>
</dbReference>
<dbReference type="Gene3D" id="3.40.390.10">
    <property type="entry name" value="Collagenase (Catalytic Domain)"/>
    <property type="match status" value="1"/>
</dbReference>
<evidence type="ECO:0000256" key="1">
    <source>
        <dbReference type="ARBA" id="ARBA00008721"/>
    </source>
</evidence>
<evidence type="ECO:0000259" key="11">
    <source>
        <dbReference type="Pfam" id="PF18962"/>
    </source>
</evidence>
<evidence type="ECO:0000313" key="13">
    <source>
        <dbReference type="EMBL" id="MDQ0336899.1"/>
    </source>
</evidence>